<dbReference type="AlphaFoldDB" id="M7N0D0"/>
<name>M7N0D0_9BACT</name>
<dbReference type="STRING" id="1279009.ADICEAN_04206"/>
<dbReference type="RefSeq" id="WP_009197581.1">
    <property type="nucleotide sequence ID" value="NZ_AODQ01000212.1"/>
</dbReference>
<dbReference type="Pfam" id="PF00849">
    <property type="entry name" value="PseudoU_synth_2"/>
    <property type="match status" value="1"/>
</dbReference>
<keyword evidence="4" id="KW-0413">Isomerase</keyword>
<dbReference type="EMBL" id="AODQ01000212">
    <property type="protein sequence ID" value="EMR00676.1"/>
    <property type="molecule type" value="Genomic_DNA"/>
</dbReference>
<dbReference type="PANTHER" id="PTHR21600">
    <property type="entry name" value="MITOCHONDRIAL RNA PSEUDOURIDINE SYNTHASE"/>
    <property type="match status" value="1"/>
</dbReference>
<protein>
    <submittedName>
        <fullName evidence="4">Ribosomal large subunit pseudouridine synthase D</fullName>
        <ecNumber evidence="4">5.4.99.23</ecNumber>
    </submittedName>
</protein>
<keyword evidence="5" id="KW-1185">Reference proteome</keyword>
<feature type="domain" description="Pseudouridine synthase RsuA/RluA-like" evidence="3">
    <location>
        <begin position="80"/>
        <end position="232"/>
    </location>
</feature>
<organism evidence="4 5">
    <name type="scientific">Cesiribacter andamanensis AMV16</name>
    <dbReference type="NCBI Taxonomy" id="1279009"/>
    <lineage>
        <taxon>Bacteria</taxon>
        <taxon>Pseudomonadati</taxon>
        <taxon>Bacteroidota</taxon>
        <taxon>Cytophagia</taxon>
        <taxon>Cytophagales</taxon>
        <taxon>Cesiribacteraceae</taxon>
        <taxon>Cesiribacter</taxon>
    </lineage>
</organism>
<dbReference type="PANTHER" id="PTHR21600:SF44">
    <property type="entry name" value="RIBOSOMAL LARGE SUBUNIT PSEUDOURIDINE SYNTHASE D"/>
    <property type="match status" value="1"/>
</dbReference>
<evidence type="ECO:0000313" key="5">
    <source>
        <dbReference type="Proteomes" id="UP000011910"/>
    </source>
</evidence>
<accession>M7N0D0</accession>
<evidence type="ECO:0000259" key="3">
    <source>
        <dbReference type="Pfam" id="PF00849"/>
    </source>
</evidence>
<comment type="caution">
    <text evidence="4">The sequence shown here is derived from an EMBL/GenBank/DDBJ whole genome shotgun (WGS) entry which is preliminary data.</text>
</comment>
<dbReference type="eggNOG" id="COG0564">
    <property type="taxonomic scope" value="Bacteria"/>
</dbReference>
<proteinExistence type="inferred from homology"/>
<sequence length="288" mass="32238">MQFTAPRTASLFELMQEQLPDSPKQRIRNLLKHATLLANGKPLANPSVVVQEGSKVEIRKGSAPAASGQAPFPVHYEDKHLLIVEKPAGLLTVNQSKTPETSLYKEVFDWLRAKTGGGERPWIVHRLDREVGGLVIFAKSEGVQQLLKDNWRQVEKRYYALVHGAPPAREGSIRTWLWEAPNQLVKVVKGPQEGAKEAITHYQLVEQYKAHSLLDLQLETGRKNQLRVHLAHLGCPIAGDWRYGAPKVEGRPIHLLAYSLRLPHPQSGKTIALELPLPRQFMKVVGKG</sequence>
<dbReference type="EC" id="5.4.99.23" evidence="4"/>
<keyword evidence="2" id="KW-0694">RNA-binding</keyword>
<evidence type="ECO:0000256" key="1">
    <source>
        <dbReference type="ARBA" id="ARBA00010876"/>
    </source>
</evidence>
<dbReference type="Gene3D" id="3.30.2350.10">
    <property type="entry name" value="Pseudouridine synthase"/>
    <property type="match status" value="1"/>
</dbReference>
<evidence type="ECO:0000313" key="4">
    <source>
        <dbReference type="EMBL" id="EMR00676.1"/>
    </source>
</evidence>
<dbReference type="CDD" id="cd02869">
    <property type="entry name" value="PseudoU_synth_RluA_like"/>
    <property type="match status" value="1"/>
</dbReference>
<dbReference type="GO" id="GO:0000455">
    <property type="term" value="P:enzyme-directed rRNA pseudouridine synthesis"/>
    <property type="evidence" value="ECO:0007669"/>
    <property type="project" value="TreeGrafter"/>
</dbReference>
<dbReference type="InterPro" id="IPR006145">
    <property type="entry name" value="PsdUridine_synth_RsuA/RluA"/>
</dbReference>
<evidence type="ECO:0000256" key="2">
    <source>
        <dbReference type="PROSITE-ProRule" id="PRU00182"/>
    </source>
</evidence>
<dbReference type="GO" id="GO:0003723">
    <property type="term" value="F:RNA binding"/>
    <property type="evidence" value="ECO:0007669"/>
    <property type="project" value="UniProtKB-KW"/>
</dbReference>
<dbReference type="InterPro" id="IPR050188">
    <property type="entry name" value="RluA_PseudoU_synthase"/>
</dbReference>
<dbReference type="Proteomes" id="UP000011910">
    <property type="component" value="Unassembled WGS sequence"/>
</dbReference>
<dbReference type="GO" id="GO:0160140">
    <property type="term" value="F:23S rRNA pseudouridine(1911/1915/1917) synthase activity"/>
    <property type="evidence" value="ECO:0007669"/>
    <property type="project" value="UniProtKB-EC"/>
</dbReference>
<dbReference type="PROSITE" id="PS50889">
    <property type="entry name" value="S4"/>
    <property type="match status" value="1"/>
</dbReference>
<comment type="similarity">
    <text evidence="1">Belongs to the pseudouridine synthase RluA family.</text>
</comment>
<gene>
    <name evidence="4" type="primary">rluD_2</name>
    <name evidence="4" type="ORF">ADICEAN_04206</name>
</gene>
<dbReference type="OrthoDB" id="9807829at2"/>
<dbReference type="InterPro" id="IPR020103">
    <property type="entry name" value="PsdUridine_synth_cat_dom_sf"/>
</dbReference>
<dbReference type="SUPFAM" id="SSF55120">
    <property type="entry name" value="Pseudouridine synthase"/>
    <property type="match status" value="1"/>
</dbReference>
<reference evidence="4 5" key="1">
    <citation type="journal article" date="2013" name="Genome Announc.">
        <title>Draft Genome Sequence of Cesiribacter andamanensis Strain AMV16T, Isolated from a Soil Sample from a Mud Volcano in the Andaman Islands, India.</title>
        <authorList>
            <person name="Shivaji S."/>
            <person name="Ara S."/>
            <person name="Begum Z."/>
            <person name="Srinivas T.N."/>
            <person name="Singh A."/>
            <person name="Kumar Pinnaka A."/>
        </authorList>
    </citation>
    <scope>NUCLEOTIDE SEQUENCE [LARGE SCALE GENOMIC DNA]</scope>
    <source>
        <strain evidence="4 5">AMV16</strain>
    </source>
</reference>